<evidence type="ECO:0000313" key="2">
    <source>
        <dbReference type="EMBL" id="TWG83337.1"/>
    </source>
</evidence>
<dbReference type="AlphaFoldDB" id="A0A562BDS5"/>
<feature type="region of interest" description="Disordered" evidence="1">
    <location>
        <begin position="1"/>
        <end position="36"/>
    </location>
</feature>
<dbReference type="Gene3D" id="1.25.40.20">
    <property type="entry name" value="Ankyrin repeat-containing domain"/>
    <property type="match status" value="1"/>
</dbReference>
<accession>A0A562BDS5</accession>
<reference evidence="2 3" key="1">
    <citation type="submission" date="2019-07" db="EMBL/GenBank/DDBJ databases">
        <title>Genome sequencing of lignin-degrading bacterial isolates.</title>
        <authorList>
            <person name="Gladden J."/>
        </authorList>
    </citation>
    <scope>NUCLEOTIDE SEQUENCE [LARGE SCALE GENOMIC DNA]</scope>
    <source>
        <strain evidence="2 3">J11</strain>
    </source>
</reference>
<dbReference type="InterPro" id="IPR002110">
    <property type="entry name" value="Ankyrin_rpt"/>
</dbReference>
<feature type="compositionally biased region" description="Polar residues" evidence="1">
    <location>
        <begin position="1"/>
        <end position="11"/>
    </location>
</feature>
<dbReference type="EMBL" id="VLJN01000025">
    <property type="protein sequence ID" value="TWG83337.1"/>
    <property type="molecule type" value="Genomic_DNA"/>
</dbReference>
<gene>
    <name evidence="2" type="ORF">L602_003100000220</name>
</gene>
<comment type="caution">
    <text evidence="2">The sequence shown here is derived from an EMBL/GenBank/DDBJ whole genome shotgun (WGS) entry which is preliminary data.</text>
</comment>
<name>A0A562BDS5_9BURK</name>
<organism evidence="2 3">
    <name type="scientific">Cupriavidus gilardii J11</name>
    <dbReference type="NCBI Taxonomy" id="936133"/>
    <lineage>
        <taxon>Bacteria</taxon>
        <taxon>Pseudomonadati</taxon>
        <taxon>Pseudomonadota</taxon>
        <taxon>Betaproteobacteria</taxon>
        <taxon>Burkholderiales</taxon>
        <taxon>Burkholderiaceae</taxon>
        <taxon>Cupriavidus</taxon>
    </lineage>
</organism>
<dbReference type="InterPro" id="IPR036770">
    <property type="entry name" value="Ankyrin_rpt-contain_sf"/>
</dbReference>
<evidence type="ECO:0000313" key="3">
    <source>
        <dbReference type="Proteomes" id="UP000318141"/>
    </source>
</evidence>
<keyword evidence="3" id="KW-1185">Reference proteome</keyword>
<proteinExistence type="predicted"/>
<evidence type="ECO:0000256" key="1">
    <source>
        <dbReference type="SAM" id="MobiDB-lite"/>
    </source>
</evidence>
<dbReference type="SMART" id="SM00248">
    <property type="entry name" value="ANK"/>
    <property type="match status" value="3"/>
</dbReference>
<dbReference type="Proteomes" id="UP000318141">
    <property type="component" value="Unassembled WGS sequence"/>
</dbReference>
<sequence length="434" mass="46200">MASTSIIVTRSPSPPPSAANVGTPRGPASSEAKALSPGKLDDLSCVITSFENALPPGVAKVNDPPPRKDTLGILQWLSGIFDSIRRYIRREAAVGTYPQTAVAQATARIDEAQAAVSDCVRQHAAVSDRHFGQRIASLFADLASWLRHWFNGASGASQTRGAARDGSDTVQVLNAQDVARWKAGKIDRDDMFGLARDARRLRAALQRMPGIENLRDDQGNTLAHLLGGCGAFLAPDDAKAVCNVLAAAPGLDLSITNARGETPLHIAVACASDPVNTHAVLPALIERAAEDGFDFHRHDDSGLTVLQRAVMDASPDAIDLLLAQHAKGVDVGLDVLSRSGGTALCHALSVYRLDIARKLLDAGASARPGQIDNLAPAVWLRRMMDVTGWQQWQLRTAGDKDGELAAAEFAKEGKALLSRLDAMSRRDIPAYALK</sequence>
<dbReference type="SUPFAM" id="SSF48403">
    <property type="entry name" value="Ankyrin repeat"/>
    <property type="match status" value="1"/>
</dbReference>
<protein>
    <submittedName>
        <fullName evidence="2">Ankyrin repeat protein</fullName>
    </submittedName>
</protein>